<dbReference type="InterPro" id="IPR042088">
    <property type="entry name" value="OligoPept_F_C"/>
</dbReference>
<dbReference type="GO" id="GO:0006518">
    <property type="term" value="P:peptide metabolic process"/>
    <property type="evidence" value="ECO:0007669"/>
    <property type="project" value="TreeGrafter"/>
</dbReference>
<dbReference type="GO" id="GO:0046872">
    <property type="term" value="F:metal ion binding"/>
    <property type="evidence" value="ECO:0007669"/>
    <property type="project" value="UniProtKB-UniRule"/>
</dbReference>
<evidence type="ECO:0000313" key="2">
    <source>
        <dbReference type="EMBL" id="QJR43702.1"/>
    </source>
</evidence>
<dbReference type="Proteomes" id="UP000500686">
    <property type="component" value="Chromosome"/>
</dbReference>
<dbReference type="PANTHER" id="PTHR11804">
    <property type="entry name" value="PROTEASE M3 THIMET OLIGOPEPTIDASE-RELATED"/>
    <property type="match status" value="1"/>
</dbReference>
<dbReference type="SUPFAM" id="SSF55486">
    <property type="entry name" value="Metalloproteases ('zincins'), catalytic domain"/>
    <property type="match status" value="1"/>
</dbReference>
<accession>A0A6M4JF85</accession>
<dbReference type="GO" id="GO:0006508">
    <property type="term" value="P:proteolysis"/>
    <property type="evidence" value="ECO:0007669"/>
    <property type="project" value="UniProtKB-KW"/>
</dbReference>
<dbReference type="Pfam" id="PF01432">
    <property type="entry name" value="Peptidase_M3"/>
    <property type="match status" value="1"/>
</dbReference>
<dbReference type="GO" id="GO:0004222">
    <property type="term" value="F:metalloendopeptidase activity"/>
    <property type="evidence" value="ECO:0007669"/>
    <property type="project" value="InterPro"/>
</dbReference>
<dbReference type="InterPro" id="IPR001567">
    <property type="entry name" value="Pept_M3A_M3B_dom"/>
</dbReference>
<dbReference type="RefSeq" id="WP_171111730.1">
    <property type="nucleotide sequence ID" value="NZ_CP053096.1"/>
</dbReference>
<keyword evidence="1" id="KW-0645">Protease</keyword>
<dbReference type="EMBL" id="CP053096">
    <property type="protein sequence ID" value="QJR43702.1"/>
    <property type="molecule type" value="Genomic_DNA"/>
</dbReference>
<proteinExistence type="inferred from homology"/>
<dbReference type="InterPro" id="IPR013647">
    <property type="entry name" value="OligopepF_N_dom"/>
</dbReference>
<dbReference type="Gene3D" id="1.10.1370.20">
    <property type="entry name" value="Oligoendopeptidase f, C-terminal domain"/>
    <property type="match status" value="1"/>
</dbReference>
<dbReference type="Gene3D" id="1.20.140.70">
    <property type="entry name" value="Oligopeptidase f, N-terminal domain"/>
    <property type="match status" value="1"/>
</dbReference>
<dbReference type="AlphaFoldDB" id="A0A6M4JF85"/>
<comment type="cofactor">
    <cofactor evidence="1">
        <name>Zn(2+)</name>
        <dbReference type="ChEBI" id="CHEBI:29105"/>
    </cofactor>
    <text evidence="1">Binds 1 zinc ion.</text>
</comment>
<dbReference type="Pfam" id="PF08439">
    <property type="entry name" value="Peptidase_M3_N"/>
    <property type="match status" value="1"/>
</dbReference>
<name>A0A6M4JF85_9MOLU</name>
<comment type="similarity">
    <text evidence="1">Belongs to the peptidase M3 family.</text>
</comment>
<evidence type="ECO:0000256" key="1">
    <source>
        <dbReference type="RuleBase" id="RU003435"/>
    </source>
</evidence>
<keyword evidence="1" id="KW-0482">Metalloprotease</keyword>
<dbReference type="KEGG" id="mmir:HLA87_02840"/>
<dbReference type="PANTHER" id="PTHR11804:SF84">
    <property type="entry name" value="SACCHAROLYSIN"/>
    <property type="match status" value="1"/>
</dbReference>
<evidence type="ECO:0000313" key="3">
    <source>
        <dbReference type="Proteomes" id="UP000500686"/>
    </source>
</evidence>
<organism evidence="2 3">
    <name type="scientific">Mycoplasma miroungigenitalium</name>
    <dbReference type="NCBI Taxonomy" id="754515"/>
    <lineage>
        <taxon>Bacteria</taxon>
        <taxon>Bacillati</taxon>
        <taxon>Mycoplasmatota</taxon>
        <taxon>Mollicutes</taxon>
        <taxon>Mycoplasmataceae</taxon>
        <taxon>Mycoplasma</taxon>
    </lineage>
</organism>
<dbReference type="CDD" id="cd09608">
    <property type="entry name" value="M3B_PepF"/>
    <property type="match status" value="1"/>
</dbReference>
<gene>
    <name evidence="2" type="ORF">HLA87_02840</name>
</gene>
<keyword evidence="1" id="KW-0862">Zinc</keyword>
<keyword evidence="1" id="KW-0378">Hydrolase</keyword>
<keyword evidence="3" id="KW-1185">Reference proteome</keyword>
<keyword evidence="1" id="KW-0479">Metal-binding</keyword>
<sequence length="609" mass="71554">MKQYKNLKEVDKKYCFDLDSLLEGKTIEQLFEKYTELMKYFIDTKDSKYDNIEAFIENLNNREEVGILTNRIHNYISNNSNRELTNGYFTELSNKWDLINHEIAQKMGSETVRFYKNIDKIKSWINDERLKTHKKSLVEIIEEYDHKLDDSVEEYIIKKEKSSPSFEGVFDLITDAEMDYGFPLDSKGKKHKLSPAVRLQYLKSNDSVLRKNTAINWQNALYRHKDSLANLLFQQFNTIATEANIRGYKNSVYMLTKEDKVDDELLQSLFERVSGLKNVISKKNKWFKKFYEAKFNEKFRPKYDSFRELANVKSNYTVEEMKQTVFEALKPFGKEYSSMIQKAYDENWIDFMTIDNKVSGAYSIGSTYGLNKKYILMNFDGDLGSVETLAHELGHSMHSYFSDKNNDINNSDYPIFLAEIASIFNELMLYDYLLKTSKNDLFKFKIIQSMIDGFIGTVHRQTLWANYEYNLYSAIEKGEVGPSYESIAKIYYENSLKYSTKKPKFDKKDQIGSVIVPHYYYGFYVYKYAIGQLVANFFYTKYKNEGEKFLQSYISNFLSAGGSDYPLNILANVGVDLKSDEFYQIGFKYFEELVEEYINLGKKIFKISK</sequence>
<dbReference type="InterPro" id="IPR045090">
    <property type="entry name" value="Pept_M3A_M3B"/>
</dbReference>
<protein>
    <submittedName>
        <fullName evidence="2">Oligoendopeptidase F family protein</fullName>
    </submittedName>
</protein>
<reference evidence="2 3" key="1">
    <citation type="submission" date="2020-05" db="EMBL/GenBank/DDBJ databases">
        <title>Novel Mycoplasma species detected in Mirounga angustirostris (northern elephant seal) from the USA.</title>
        <authorList>
            <person name="Volokhov D.V."/>
        </authorList>
    </citation>
    <scope>NUCLEOTIDE SEQUENCE [LARGE SCALE GENOMIC DNA]</scope>
    <source>
        <strain evidence="2 3">Mirounga ES2806-GEN</strain>
    </source>
</reference>